<evidence type="ECO:0000313" key="2">
    <source>
        <dbReference type="EMBL" id="GMI38895.1"/>
    </source>
</evidence>
<proteinExistence type="predicted"/>
<protein>
    <submittedName>
        <fullName evidence="2">Uncharacterized protein</fullName>
    </submittedName>
</protein>
<feature type="chain" id="PRO_5040914307" evidence="1">
    <location>
        <begin position="21"/>
        <end position="234"/>
    </location>
</feature>
<reference evidence="3" key="1">
    <citation type="journal article" date="2023" name="Commun. Biol.">
        <title>Genome analysis of Parmales, the sister group of diatoms, reveals the evolutionary specialization of diatoms from phago-mixotrophs to photoautotrophs.</title>
        <authorList>
            <person name="Ban H."/>
            <person name="Sato S."/>
            <person name="Yoshikawa S."/>
            <person name="Yamada K."/>
            <person name="Nakamura Y."/>
            <person name="Ichinomiya M."/>
            <person name="Sato N."/>
            <person name="Blanc-Mathieu R."/>
            <person name="Endo H."/>
            <person name="Kuwata A."/>
            <person name="Ogata H."/>
        </authorList>
    </citation>
    <scope>NUCLEOTIDE SEQUENCE [LARGE SCALE GENOMIC DNA]</scope>
</reference>
<feature type="signal peptide" evidence="1">
    <location>
        <begin position="1"/>
        <end position="20"/>
    </location>
</feature>
<evidence type="ECO:0000256" key="1">
    <source>
        <dbReference type="SAM" id="SignalP"/>
    </source>
</evidence>
<gene>
    <name evidence="2" type="ORF">TrCOL_g3914</name>
</gene>
<dbReference type="Proteomes" id="UP001165065">
    <property type="component" value="Unassembled WGS sequence"/>
</dbReference>
<keyword evidence="3" id="KW-1185">Reference proteome</keyword>
<dbReference type="EMBL" id="BRYA01000093">
    <property type="protein sequence ID" value="GMI38895.1"/>
    <property type="molecule type" value="Genomic_DNA"/>
</dbReference>
<comment type="caution">
    <text evidence="2">The sequence shown here is derived from an EMBL/GenBank/DDBJ whole genome shotgun (WGS) entry which is preliminary data.</text>
</comment>
<dbReference type="AlphaFoldDB" id="A0A9W7L900"/>
<accession>A0A9W7L900</accession>
<keyword evidence="1" id="KW-0732">Signal</keyword>
<sequence length="234" mass="24095">MQIRSLPLLIHLSLLSSALAYCTSDESRIESIARADSIGNRPDGRCYAHVCDYINQAGFGGIDVNQFYNTIPPAYWPEAHDFADYLNQGSNAADLCLENIQASVSNNPYKAPKGTIVVVRAGTPGTSHPTAGDIAISSGGGQFWNGGEMGYGGSSNFPPSNDYVLGIYAPTSCCGSCSGGGGCGEACANCIENGGGKACADGACQGCSKECTDCIKGGGGKACEDRCVTLAMEV</sequence>
<evidence type="ECO:0000313" key="3">
    <source>
        <dbReference type="Proteomes" id="UP001165065"/>
    </source>
</evidence>
<organism evidence="2 3">
    <name type="scientific">Triparma columacea</name>
    <dbReference type="NCBI Taxonomy" id="722753"/>
    <lineage>
        <taxon>Eukaryota</taxon>
        <taxon>Sar</taxon>
        <taxon>Stramenopiles</taxon>
        <taxon>Ochrophyta</taxon>
        <taxon>Bolidophyceae</taxon>
        <taxon>Parmales</taxon>
        <taxon>Triparmaceae</taxon>
        <taxon>Triparma</taxon>
    </lineage>
</organism>
<name>A0A9W7L900_9STRA</name>